<keyword evidence="4" id="KW-1185">Reference proteome</keyword>
<protein>
    <recommendedName>
        <fullName evidence="2">HTH cro/C1-type domain-containing protein</fullName>
    </recommendedName>
</protein>
<dbReference type="CDD" id="cd00093">
    <property type="entry name" value="HTH_XRE"/>
    <property type="match status" value="1"/>
</dbReference>
<evidence type="ECO:0000259" key="2">
    <source>
        <dbReference type="PROSITE" id="PS50943"/>
    </source>
</evidence>
<dbReference type="PROSITE" id="PS50943">
    <property type="entry name" value="HTH_CROC1"/>
    <property type="match status" value="1"/>
</dbReference>
<comment type="caution">
    <text evidence="3">The sequence shown here is derived from an EMBL/GenBank/DDBJ whole genome shotgun (WGS) entry which is preliminary data.</text>
</comment>
<name>A0ABP4ZX35_9MICO</name>
<dbReference type="Gene3D" id="1.10.260.40">
    <property type="entry name" value="lambda repressor-like DNA-binding domains"/>
    <property type="match status" value="1"/>
</dbReference>
<dbReference type="EMBL" id="BAAANL010000008">
    <property type="protein sequence ID" value="GAA1872094.1"/>
    <property type="molecule type" value="Genomic_DNA"/>
</dbReference>
<gene>
    <name evidence="3" type="ORF">GCM10009751_34300</name>
</gene>
<proteinExistence type="predicted"/>
<reference evidence="4" key="1">
    <citation type="journal article" date="2019" name="Int. J. Syst. Evol. Microbiol.">
        <title>The Global Catalogue of Microorganisms (GCM) 10K type strain sequencing project: providing services to taxonomists for standard genome sequencing and annotation.</title>
        <authorList>
            <consortium name="The Broad Institute Genomics Platform"/>
            <consortium name="The Broad Institute Genome Sequencing Center for Infectious Disease"/>
            <person name="Wu L."/>
            <person name="Ma J."/>
        </authorList>
    </citation>
    <scope>NUCLEOTIDE SEQUENCE [LARGE SCALE GENOMIC DNA]</scope>
    <source>
        <strain evidence="4">JCM 14326</strain>
    </source>
</reference>
<dbReference type="InterPro" id="IPR010982">
    <property type="entry name" value="Lambda_DNA-bd_dom_sf"/>
</dbReference>
<dbReference type="InterPro" id="IPR001387">
    <property type="entry name" value="Cro/C1-type_HTH"/>
</dbReference>
<dbReference type="Pfam" id="PF01381">
    <property type="entry name" value="HTH_3"/>
    <property type="match status" value="1"/>
</dbReference>
<sequence>MRIGNGERQVVAESHLDLDWSAYAEEIGRRVAAVRELRNVSQTELANVAGLSRSMLQNIERSRSSPKESDGNPSIRKLYEIAQALGVPVGVLLPGGVPRAEYRSTAEASWSELKVELADVVGRHPLPDAVRPSDRVS</sequence>
<dbReference type="PANTHER" id="PTHR46797:SF1">
    <property type="entry name" value="METHYLPHOSPHONATE SYNTHASE"/>
    <property type="match status" value="1"/>
</dbReference>
<evidence type="ECO:0000313" key="4">
    <source>
        <dbReference type="Proteomes" id="UP001501094"/>
    </source>
</evidence>
<keyword evidence="1" id="KW-0238">DNA-binding</keyword>
<dbReference type="InterPro" id="IPR050807">
    <property type="entry name" value="TransReg_Diox_bact_type"/>
</dbReference>
<evidence type="ECO:0000313" key="3">
    <source>
        <dbReference type="EMBL" id="GAA1872094.1"/>
    </source>
</evidence>
<dbReference type="SUPFAM" id="SSF47413">
    <property type="entry name" value="lambda repressor-like DNA-binding domains"/>
    <property type="match status" value="1"/>
</dbReference>
<feature type="domain" description="HTH cro/C1-type" evidence="2">
    <location>
        <begin position="31"/>
        <end position="92"/>
    </location>
</feature>
<dbReference type="SMART" id="SM00530">
    <property type="entry name" value="HTH_XRE"/>
    <property type="match status" value="1"/>
</dbReference>
<dbReference type="PANTHER" id="PTHR46797">
    <property type="entry name" value="HTH-TYPE TRANSCRIPTIONAL REGULATOR"/>
    <property type="match status" value="1"/>
</dbReference>
<accession>A0ABP4ZX35</accession>
<evidence type="ECO:0000256" key="1">
    <source>
        <dbReference type="ARBA" id="ARBA00023125"/>
    </source>
</evidence>
<organism evidence="3 4">
    <name type="scientific">Myceligenerans crystallogenes</name>
    <dbReference type="NCBI Taxonomy" id="316335"/>
    <lineage>
        <taxon>Bacteria</taxon>
        <taxon>Bacillati</taxon>
        <taxon>Actinomycetota</taxon>
        <taxon>Actinomycetes</taxon>
        <taxon>Micrococcales</taxon>
        <taxon>Promicromonosporaceae</taxon>
        <taxon>Myceligenerans</taxon>
    </lineage>
</organism>
<dbReference type="Proteomes" id="UP001501094">
    <property type="component" value="Unassembled WGS sequence"/>
</dbReference>